<evidence type="ECO:0000313" key="2">
    <source>
        <dbReference type="Proteomes" id="UP001152795"/>
    </source>
</evidence>
<gene>
    <name evidence="1" type="ORF">PACLA_8A057577</name>
</gene>
<organism evidence="1 2">
    <name type="scientific">Paramuricea clavata</name>
    <name type="common">Red gorgonian</name>
    <name type="synonym">Violescent sea-whip</name>
    <dbReference type="NCBI Taxonomy" id="317549"/>
    <lineage>
        <taxon>Eukaryota</taxon>
        <taxon>Metazoa</taxon>
        <taxon>Cnidaria</taxon>
        <taxon>Anthozoa</taxon>
        <taxon>Octocorallia</taxon>
        <taxon>Malacalcyonacea</taxon>
        <taxon>Plexauridae</taxon>
        <taxon>Paramuricea</taxon>
    </lineage>
</organism>
<dbReference type="Proteomes" id="UP001152795">
    <property type="component" value="Unassembled WGS sequence"/>
</dbReference>
<proteinExistence type="predicted"/>
<accession>A0A7D9HLL7</accession>
<protein>
    <submittedName>
        <fullName evidence="1">Pogo transposable element with KRAB domain</fullName>
    </submittedName>
</protein>
<reference evidence="1" key="1">
    <citation type="submission" date="2020-04" db="EMBL/GenBank/DDBJ databases">
        <authorList>
            <person name="Alioto T."/>
            <person name="Alioto T."/>
            <person name="Gomez Garrido J."/>
        </authorList>
    </citation>
    <scope>NUCLEOTIDE SEQUENCE</scope>
    <source>
        <strain evidence="1">A484AB</strain>
    </source>
</reference>
<evidence type="ECO:0000313" key="1">
    <source>
        <dbReference type="EMBL" id="CAB3985566.1"/>
    </source>
</evidence>
<dbReference type="AlphaFoldDB" id="A0A7D9HLL7"/>
<comment type="caution">
    <text evidence="1">The sequence shown here is derived from an EMBL/GenBank/DDBJ whole genome shotgun (WGS) entry which is preliminary data.</text>
</comment>
<sequence>ACSNKELPFRRQELWIDYTRLHVIMSFSQNMKQVMAKEMTLVFTIVDPHVVLYSRAKQQGTGMFKAYKKSKYAYAVLLYLVKIVAILSKKEAHSLKWNRSFNKHGTKAENIPLDLRMEQLKQDSENYEEITRGKSQ</sequence>
<feature type="non-terminal residue" evidence="1">
    <location>
        <position position="1"/>
    </location>
</feature>
<keyword evidence="2" id="KW-1185">Reference proteome</keyword>
<dbReference type="EMBL" id="CACRXK020000887">
    <property type="protein sequence ID" value="CAB3985566.1"/>
    <property type="molecule type" value="Genomic_DNA"/>
</dbReference>
<name>A0A7D9HLL7_PARCT</name>